<sequence>MRVLHVMAGKGNGGAELYSTDVMLSLHEAGVDQCVVMRPDAPRARELEQAGLRMAPGVLGDPIRPLQWWRMRRLIAREKPDIIHCWMRRAASLVPASARQRAEVIGWFGDYEELRYFGHCTRFVGVTRDLVRHMRENGVAPEQAAYIPTFPTVDDAPAIDRAALVTRPEARVLLTLSRLHPVKGLDTMLHALPFLPDCVLWVAGDGPILAELQALAETLNVAGQVRFLGWRTDRGALLRAADVCVLPSRYEPFGTVILDAWQAGTPFVACDSDGPRAYIRNGENGMLVPVNDSAALAVAIREVLDDKALREKIAAQGHAEYLAGFTREAVTRQWIDYYQGLMAARETGGAAARAL</sequence>
<comment type="caution">
    <text evidence="5">The sequence shown here is derived from an EMBL/GenBank/DDBJ whole genome shotgun (WGS) entry which is preliminary data.</text>
</comment>
<dbReference type="PANTHER" id="PTHR12526:SF510">
    <property type="entry name" value="D-INOSITOL 3-PHOSPHATE GLYCOSYLTRANSFERASE"/>
    <property type="match status" value="1"/>
</dbReference>
<protein>
    <submittedName>
        <fullName evidence="5">Glycosyl transferase</fullName>
    </submittedName>
</protein>
<feature type="domain" description="Glycosyltransferase subfamily 4-like N-terminal" evidence="4">
    <location>
        <begin position="13"/>
        <end position="149"/>
    </location>
</feature>
<evidence type="ECO:0000259" key="4">
    <source>
        <dbReference type="Pfam" id="PF13439"/>
    </source>
</evidence>
<dbReference type="SUPFAM" id="SSF53756">
    <property type="entry name" value="UDP-Glycosyltransferase/glycogen phosphorylase"/>
    <property type="match status" value="1"/>
</dbReference>
<evidence type="ECO:0000313" key="6">
    <source>
        <dbReference type="Proteomes" id="UP001156641"/>
    </source>
</evidence>
<dbReference type="GO" id="GO:0016740">
    <property type="term" value="F:transferase activity"/>
    <property type="evidence" value="ECO:0007669"/>
    <property type="project" value="UniProtKB-KW"/>
</dbReference>
<dbReference type="Gene3D" id="3.40.50.2000">
    <property type="entry name" value="Glycogen Phosphorylase B"/>
    <property type="match status" value="2"/>
</dbReference>
<name>A0ABQ6ADJ4_9PROT</name>
<dbReference type="CDD" id="cd03811">
    <property type="entry name" value="GT4_GT28_WabH-like"/>
    <property type="match status" value="1"/>
</dbReference>
<keyword evidence="2 5" id="KW-0808">Transferase</keyword>
<evidence type="ECO:0000256" key="2">
    <source>
        <dbReference type="ARBA" id="ARBA00022679"/>
    </source>
</evidence>
<keyword evidence="6" id="KW-1185">Reference proteome</keyword>
<dbReference type="PANTHER" id="PTHR12526">
    <property type="entry name" value="GLYCOSYLTRANSFERASE"/>
    <property type="match status" value="1"/>
</dbReference>
<dbReference type="Proteomes" id="UP001156641">
    <property type="component" value="Unassembled WGS sequence"/>
</dbReference>
<evidence type="ECO:0000259" key="3">
    <source>
        <dbReference type="Pfam" id="PF00534"/>
    </source>
</evidence>
<dbReference type="Pfam" id="PF00534">
    <property type="entry name" value="Glycos_transf_1"/>
    <property type="match status" value="1"/>
</dbReference>
<dbReference type="InterPro" id="IPR028098">
    <property type="entry name" value="Glyco_trans_4-like_N"/>
</dbReference>
<keyword evidence="1" id="KW-0328">Glycosyltransferase</keyword>
<feature type="domain" description="Glycosyl transferase family 1" evidence="3">
    <location>
        <begin position="161"/>
        <end position="317"/>
    </location>
</feature>
<gene>
    <name evidence="5" type="ORF">GCM10010909_28550</name>
</gene>
<reference evidence="6" key="1">
    <citation type="journal article" date="2019" name="Int. J. Syst. Evol. Microbiol.">
        <title>The Global Catalogue of Microorganisms (GCM) 10K type strain sequencing project: providing services to taxonomists for standard genome sequencing and annotation.</title>
        <authorList>
            <consortium name="The Broad Institute Genomics Platform"/>
            <consortium name="The Broad Institute Genome Sequencing Center for Infectious Disease"/>
            <person name="Wu L."/>
            <person name="Ma J."/>
        </authorList>
    </citation>
    <scope>NUCLEOTIDE SEQUENCE [LARGE SCALE GENOMIC DNA]</scope>
    <source>
        <strain evidence="6">NBRC 112502</strain>
    </source>
</reference>
<evidence type="ECO:0000256" key="1">
    <source>
        <dbReference type="ARBA" id="ARBA00022676"/>
    </source>
</evidence>
<dbReference type="RefSeq" id="WP_284259017.1">
    <property type="nucleotide sequence ID" value="NZ_BSOS01000079.1"/>
</dbReference>
<accession>A0ABQ6ADJ4</accession>
<dbReference type="Pfam" id="PF13439">
    <property type="entry name" value="Glyco_transf_4"/>
    <property type="match status" value="1"/>
</dbReference>
<dbReference type="EMBL" id="BSOS01000079">
    <property type="protein sequence ID" value="GLR68174.1"/>
    <property type="molecule type" value="Genomic_DNA"/>
</dbReference>
<dbReference type="InterPro" id="IPR001296">
    <property type="entry name" value="Glyco_trans_1"/>
</dbReference>
<proteinExistence type="predicted"/>
<evidence type="ECO:0000313" key="5">
    <source>
        <dbReference type="EMBL" id="GLR68174.1"/>
    </source>
</evidence>
<organism evidence="5 6">
    <name type="scientific">Acidocella aquatica</name>
    <dbReference type="NCBI Taxonomy" id="1922313"/>
    <lineage>
        <taxon>Bacteria</taxon>
        <taxon>Pseudomonadati</taxon>
        <taxon>Pseudomonadota</taxon>
        <taxon>Alphaproteobacteria</taxon>
        <taxon>Acetobacterales</taxon>
        <taxon>Acidocellaceae</taxon>
        <taxon>Acidocella</taxon>
    </lineage>
</organism>